<reference evidence="2" key="1">
    <citation type="journal article" date="2018" name="DNA Res.">
        <title>Multiple hybrid de novo genome assembly of finger millet, an orphan allotetraploid crop.</title>
        <authorList>
            <person name="Hatakeyama M."/>
            <person name="Aluri S."/>
            <person name="Balachadran M.T."/>
            <person name="Sivarajan S.R."/>
            <person name="Patrignani A."/>
            <person name="Gruter S."/>
            <person name="Poveda L."/>
            <person name="Shimizu-Inatsugi R."/>
            <person name="Baeten J."/>
            <person name="Francoijs K.J."/>
            <person name="Nataraja K.N."/>
            <person name="Reddy Y.A.N."/>
            <person name="Phadnis S."/>
            <person name="Ravikumar R.L."/>
            <person name="Schlapbach R."/>
            <person name="Sreeman S.M."/>
            <person name="Shimizu K.K."/>
        </authorList>
    </citation>
    <scope>NUCLEOTIDE SEQUENCE</scope>
</reference>
<evidence type="ECO:0000256" key="1">
    <source>
        <dbReference type="SAM" id="MobiDB-lite"/>
    </source>
</evidence>
<evidence type="ECO:0000313" key="2">
    <source>
        <dbReference type="EMBL" id="GJN22872.1"/>
    </source>
</evidence>
<evidence type="ECO:0000313" key="3">
    <source>
        <dbReference type="Proteomes" id="UP001054889"/>
    </source>
</evidence>
<dbReference type="EMBL" id="BQKI01000076">
    <property type="protein sequence ID" value="GJN22872.1"/>
    <property type="molecule type" value="Genomic_DNA"/>
</dbReference>
<protein>
    <recommendedName>
        <fullName evidence="4">F-box domain-containing protein</fullName>
    </recommendedName>
</protein>
<feature type="region of interest" description="Disordered" evidence="1">
    <location>
        <begin position="1"/>
        <end position="34"/>
    </location>
</feature>
<evidence type="ECO:0008006" key="4">
    <source>
        <dbReference type="Google" id="ProtNLM"/>
    </source>
</evidence>
<keyword evidence="3" id="KW-1185">Reference proteome</keyword>
<accession>A0AAV5EK33</accession>
<feature type="compositionally biased region" description="Basic residues" evidence="1">
    <location>
        <begin position="19"/>
        <end position="29"/>
    </location>
</feature>
<proteinExistence type="predicted"/>
<reference evidence="2" key="2">
    <citation type="submission" date="2021-12" db="EMBL/GenBank/DDBJ databases">
        <title>Resequencing data analysis of finger millet.</title>
        <authorList>
            <person name="Hatakeyama M."/>
            <person name="Aluri S."/>
            <person name="Balachadran M.T."/>
            <person name="Sivarajan S.R."/>
            <person name="Poveda L."/>
            <person name="Shimizu-Inatsugi R."/>
            <person name="Schlapbach R."/>
            <person name="Sreeman S.M."/>
            <person name="Shimizu K.K."/>
        </authorList>
    </citation>
    <scope>NUCLEOTIDE SEQUENCE</scope>
</reference>
<organism evidence="2 3">
    <name type="scientific">Eleusine coracana subsp. coracana</name>
    <dbReference type="NCBI Taxonomy" id="191504"/>
    <lineage>
        <taxon>Eukaryota</taxon>
        <taxon>Viridiplantae</taxon>
        <taxon>Streptophyta</taxon>
        <taxon>Embryophyta</taxon>
        <taxon>Tracheophyta</taxon>
        <taxon>Spermatophyta</taxon>
        <taxon>Magnoliopsida</taxon>
        <taxon>Liliopsida</taxon>
        <taxon>Poales</taxon>
        <taxon>Poaceae</taxon>
        <taxon>PACMAD clade</taxon>
        <taxon>Chloridoideae</taxon>
        <taxon>Cynodonteae</taxon>
        <taxon>Eleusininae</taxon>
        <taxon>Eleusine</taxon>
    </lineage>
</organism>
<dbReference type="AlphaFoldDB" id="A0AAV5EK33"/>
<comment type="caution">
    <text evidence="2">The sequence shown here is derived from an EMBL/GenBank/DDBJ whole genome shotgun (WGS) entry which is preliminary data.</text>
</comment>
<dbReference type="Proteomes" id="UP001054889">
    <property type="component" value="Unassembled WGS sequence"/>
</dbReference>
<gene>
    <name evidence="2" type="primary">gb10476</name>
    <name evidence="2" type="ORF">PR202_gb10476</name>
</gene>
<name>A0AAV5EK33_ELECO</name>
<sequence length="198" mass="21915">MVTKKARKDEIEAAAPRKPATRKRTKRRQATSPAASGAAVMCDDIIRNIFARLPARTLVASMMLSKHHCRMILSPEFSSLHCRLGPPLPHPQTAYIVTVAIAHKCGGYIVSGFHQFHVADAGRLGCDAPMRSLTGTKHMQRRPAVCSLEEVRALEPVRCQQREGSDHPCHRERRRGLCLGMGLWHEKPNLQAASSAKV</sequence>